<gene>
    <name evidence="5" type="ORF">M8T91_17615</name>
</gene>
<dbReference type="Pfam" id="PF04828">
    <property type="entry name" value="GFA"/>
    <property type="match status" value="1"/>
</dbReference>
<dbReference type="SUPFAM" id="SSF51316">
    <property type="entry name" value="Mss4-like"/>
    <property type="match status" value="1"/>
</dbReference>
<protein>
    <submittedName>
        <fullName evidence="5">DUF6151 family protein</fullName>
    </submittedName>
</protein>
<dbReference type="EMBL" id="CP098023">
    <property type="protein sequence ID" value="WKD49684.1"/>
    <property type="molecule type" value="Genomic_DNA"/>
</dbReference>
<evidence type="ECO:0000313" key="6">
    <source>
        <dbReference type="Proteomes" id="UP001321520"/>
    </source>
</evidence>
<reference evidence="5 6" key="1">
    <citation type="submission" date="2022-05" db="EMBL/GenBank/DDBJ databases">
        <title>Microbulbifer sp. nov., isolated from sponge.</title>
        <authorList>
            <person name="Gao L."/>
        </authorList>
    </citation>
    <scope>NUCLEOTIDE SEQUENCE [LARGE SCALE GENOMIC DNA]</scope>
    <source>
        <strain evidence="5 6">MI-G</strain>
    </source>
</reference>
<keyword evidence="6" id="KW-1185">Reference proteome</keyword>
<evidence type="ECO:0000256" key="2">
    <source>
        <dbReference type="ARBA" id="ARBA00022723"/>
    </source>
</evidence>
<sequence>MRESDLKMRTAHCKCGAVTFETSGDPIMTVACYCSDCQAAGAQLEALQSAAPILEPDGGTEFLMQRKDRIRCLSGAVYLKEHRLSPDSGSRRVFADCCNSVMFLELNNGHWLSVYARRFNPEERPPIQIRTMTADRPEGVEFSDDIPSPDKHTVSFMWKLFAAWAAMGFKAPKIDYMED</sequence>
<dbReference type="Proteomes" id="UP001321520">
    <property type="component" value="Chromosome"/>
</dbReference>
<feature type="domain" description="CENP-V/GFA" evidence="4">
    <location>
        <begin position="9"/>
        <end position="45"/>
    </location>
</feature>
<name>A0ABY9EDS0_9GAMM</name>
<dbReference type="RefSeq" id="WP_301415536.1">
    <property type="nucleotide sequence ID" value="NZ_CP098023.1"/>
</dbReference>
<dbReference type="Gene3D" id="3.90.1590.10">
    <property type="entry name" value="glutathione-dependent formaldehyde- activating enzyme (gfa)"/>
    <property type="match status" value="1"/>
</dbReference>
<organism evidence="5 6">
    <name type="scientific">Microbulbifer spongiae</name>
    <dbReference type="NCBI Taxonomy" id="2944933"/>
    <lineage>
        <taxon>Bacteria</taxon>
        <taxon>Pseudomonadati</taxon>
        <taxon>Pseudomonadota</taxon>
        <taxon>Gammaproteobacteria</taxon>
        <taxon>Cellvibrionales</taxon>
        <taxon>Microbulbiferaceae</taxon>
        <taxon>Microbulbifer</taxon>
    </lineage>
</organism>
<dbReference type="InterPro" id="IPR011057">
    <property type="entry name" value="Mss4-like_sf"/>
</dbReference>
<evidence type="ECO:0000256" key="1">
    <source>
        <dbReference type="ARBA" id="ARBA00005495"/>
    </source>
</evidence>
<proteinExistence type="inferred from homology"/>
<evidence type="ECO:0000259" key="4">
    <source>
        <dbReference type="Pfam" id="PF04828"/>
    </source>
</evidence>
<keyword evidence="3" id="KW-0862">Zinc</keyword>
<keyword evidence="2" id="KW-0479">Metal-binding</keyword>
<comment type="similarity">
    <text evidence="1">Belongs to the Gfa family.</text>
</comment>
<accession>A0ABY9EDS0</accession>
<evidence type="ECO:0000313" key="5">
    <source>
        <dbReference type="EMBL" id="WKD49684.1"/>
    </source>
</evidence>
<evidence type="ECO:0000256" key="3">
    <source>
        <dbReference type="ARBA" id="ARBA00022833"/>
    </source>
</evidence>
<dbReference type="InterPro" id="IPR006913">
    <property type="entry name" value="CENP-V/GFA"/>
</dbReference>